<keyword evidence="2" id="KW-1185">Reference proteome</keyword>
<evidence type="ECO:0000313" key="2">
    <source>
        <dbReference type="Proteomes" id="UP001209803"/>
    </source>
</evidence>
<protein>
    <recommendedName>
        <fullName evidence="3">SnoaL-like domain-containing protein</fullName>
    </recommendedName>
</protein>
<dbReference type="InterPro" id="IPR032710">
    <property type="entry name" value="NTF2-like_dom_sf"/>
</dbReference>
<reference evidence="1 2" key="1">
    <citation type="submission" date="2023-03" db="EMBL/GenBank/DDBJ databases">
        <title>Roseibium porphyridii sp. nov. and Roseibium rhodosorbium sp. nov. isolated from marine algae, Porphyridium cruentum and Rhodosorus marinus, respectively.</title>
        <authorList>
            <person name="Lee M.W."/>
            <person name="Choi B.J."/>
            <person name="Lee J.K."/>
            <person name="Choi D.G."/>
            <person name="Baek J.H."/>
            <person name="Bayburt H."/>
            <person name="Kim J.M."/>
            <person name="Han D.M."/>
            <person name="Kim K.H."/>
            <person name="Jeon C.O."/>
        </authorList>
    </citation>
    <scope>NUCLEOTIDE SEQUENCE [LARGE SCALE GENOMIC DNA]</scope>
    <source>
        <strain evidence="1 2">KMA01</strain>
    </source>
</reference>
<organism evidence="1 2">
    <name type="scientific">Roseibium porphyridii</name>
    <dbReference type="NCBI Taxonomy" id="2866279"/>
    <lineage>
        <taxon>Bacteria</taxon>
        <taxon>Pseudomonadati</taxon>
        <taxon>Pseudomonadota</taxon>
        <taxon>Alphaproteobacteria</taxon>
        <taxon>Hyphomicrobiales</taxon>
        <taxon>Stappiaceae</taxon>
        <taxon>Roseibium</taxon>
    </lineage>
</organism>
<accession>A0ABY8FAH4</accession>
<dbReference type="EMBL" id="CP120863">
    <property type="protein sequence ID" value="WFE92498.1"/>
    <property type="molecule type" value="Genomic_DNA"/>
</dbReference>
<proteinExistence type="predicted"/>
<name>A0ABY8FAH4_9HYPH</name>
<dbReference type="SUPFAM" id="SSF54427">
    <property type="entry name" value="NTF2-like"/>
    <property type="match status" value="1"/>
</dbReference>
<evidence type="ECO:0000313" key="1">
    <source>
        <dbReference type="EMBL" id="WFE92498.1"/>
    </source>
</evidence>
<gene>
    <name evidence="1" type="ORF">K1718_16300</name>
</gene>
<sequence>MRDKSENQINPFSGQDPDRAEIWEMLVERDITAFLAADWDLVSNDFEEAAFFGIDGKKVANPDEWQLGFPDLETYKNEWLRQAEEFSKTDFAEDTRAAIFNATRLTNIEINGSRAIARKKFDGRIKKADGSEDRLLWQTLYYCVKNDGRWKICSFTGYLPNPLGTAI</sequence>
<evidence type="ECO:0008006" key="3">
    <source>
        <dbReference type="Google" id="ProtNLM"/>
    </source>
</evidence>
<dbReference type="Proteomes" id="UP001209803">
    <property type="component" value="Chromosome"/>
</dbReference>